<reference evidence="2 3" key="1">
    <citation type="submission" date="2020-10" db="EMBL/GenBank/DDBJ databases">
        <title>Sequencing the genomes of 1000 actinobacteria strains.</title>
        <authorList>
            <person name="Klenk H.-P."/>
        </authorList>
    </citation>
    <scope>NUCLEOTIDE SEQUENCE [LARGE SCALE GENOMIC DNA]</scope>
    <source>
        <strain evidence="2 3">DSM 46661</strain>
    </source>
</reference>
<dbReference type="PANTHER" id="PTHR22893">
    <property type="entry name" value="NADH OXIDOREDUCTASE-RELATED"/>
    <property type="match status" value="1"/>
</dbReference>
<gene>
    <name evidence="2" type="ORF">H4W30_007161</name>
</gene>
<evidence type="ECO:0000313" key="3">
    <source>
        <dbReference type="Proteomes" id="UP000656548"/>
    </source>
</evidence>
<proteinExistence type="predicted"/>
<dbReference type="PANTHER" id="PTHR22893:SF55">
    <property type="entry name" value="OXIDOREDUCTASE-RELATED"/>
    <property type="match status" value="1"/>
</dbReference>
<dbReference type="Gene3D" id="3.20.20.70">
    <property type="entry name" value="Aldolase class I"/>
    <property type="match status" value="1"/>
</dbReference>
<dbReference type="InterPro" id="IPR013785">
    <property type="entry name" value="Aldolase_TIM"/>
</dbReference>
<sequence length="376" mass="40707">MTAVVPRVAPLFTGFDLGPLRLRNRVVMAPMTRQLSPNGVPGTDVAEYYARRARHEVGLIITEGTTVDHPAASSSTDVPRFHGTDALSGWADVVRAVHAAGGKIAPQLWHVGFDPLLWGKSAAERDRMMPDGIAPVSPSGIAPDSPAHRPMTEHEIADVVDAFARAAADARRIGFDAIELHAAHGYLLDQFLWAATNRRTDSYGGDLLGRTRFTAEIIAACRRAVGPGFPIILRFSQWKVGHYQARLANGPDELERLLGPFVTAGVTAFHCSTRRFWRPEFDGSPLNLAGWTKKVTGSPVITVGSVGLEDSDFLGYLKGEGARAGEVDAVADRLREGEFDLVAVGRALLADPEWVTKLREGGDRRAFSAESLKTLD</sequence>
<dbReference type="Proteomes" id="UP000656548">
    <property type="component" value="Unassembled WGS sequence"/>
</dbReference>
<keyword evidence="3" id="KW-1185">Reference proteome</keyword>
<dbReference type="Pfam" id="PF00724">
    <property type="entry name" value="Oxidored_FMN"/>
    <property type="match status" value="1"/>
</dbReference>
<organism evidence="2 3">
    <name type="scientific">Amycolatopsis roodepoortensis</name>
    <dbReference type="NCBI Taxonomy" id="700274"/>
    <lineage>
        <taxon>Bacteria</taxon>
        <taxon>Bacillati</taxon>
        <taxon>Actinomycetota</taxon>
        <taxon>Actinomycetes</taxon>
        <taxon>Pseudonocardiales</taxon>
        <taxon>Pseudonocardiaceae</taxon>
        <taxon>Amycolatopsis</taxon>
    </lineage>
</organism>
<dbReference type="InterPro" id="IPR001155">
    <property type="entry name" value="OxRdtase_FMN_N"/>
</dbReference>
<accession>A0ABR9LHC6</accession>
<dbReference type="SUPFAM" id="SSF51395">
    <property type="entry name" value="FMN-linked oxidoreductases"/>
    <property type="match status" value="1"/>
</dbReference>
<dbReference type="RefSeq" id="WP_192746514.1">
    <property type="nucleotide sequence ID" value="NZ_JADBEJ010000005.1"/>
</dbReference>
<dbReference type="CDD" id="cd04747">
    <property type="entry name" value="OYE_like_5_FMN"/>
    <property type="match status" value="1"/>
</dbReference>
<name>A0ABR9LHC6_9PSEU</name>
<comment type="caution">
    <text evidence="2">The sequence shown here is derived from an EMBL/GenBank/DDBJ whole genome shotgun (WGS) entry which is preliminary data.</text>
</comment>
<dbReference type="InterPro" id="IPR045247">
    <property type="entry name" value="Oye-like"/>
</dbReference>
<evidence type="ECO:0000313" key="2">
    <source>
        <dbReference type="EMBL" id="MBE1580101.1"/>
    </source>
</evidence>
<feature type="domain" description="NADH:flavin oxidoreductase/NADH oxidase N-terminal" evidence="1">
    <location>
        <begin position="11"/>
        <end position="361"/>
    </location>
</feature>
<dbReference type="EMBL" id="JADBEJ010000005">
    <property type="protein sequence ID" value="MBE1580101.1"/>
    <property type="molecule type" value="Genomic_DNA"/>
</dbReference>
<protein>
    <submittedName>
        <fullName evidence="2">2,4-dienoyl-CoA reductase-like NADH-dependent reductase (Old Yellow Enzyme family)</fullName>
    </submittedName>
</protein>
<evidence type="ECO:0000259" key="1">
    <source>
        <dbReference type="Pfam" id="PF00724"/>
    </source>
</evidence>